<dbReference type="NCBIfam" id="TIGR01856">
    <property type="entry name" value="hisJ_fam"/>
    <property type="match status" value="1"/>
</dbReference>
<evidence type="ECO:0000256" key="2">
    <source>
        <dbReference type="ARBA" id="ARBA00009152"/>
    </source>
</evidence>
<protein>
    <recommendedName>
        <fullName evidence="3 8">Histidinol-phosphatase</fullName>
        <shortName evidence="8">HolPase</shortName>
        <ecNumber evidence="3 8">3.1.3.15</ecNumber>
    </recommendedName>
</protein>
<keyword evidence="6 8" id="KW-0368">Histidine biosynthesis</keyword>
<evidence type="ECO:0000313" key="11">
    <source>
        <dbReference type="EMBL" id="WRT64064.1"/>
    </source>
</evidence>
<feature type="region of interest" description="Disordered" evidence="9">
    <location>
        <begin position="152"/>
        <end position="188"/>
    </location>
</feature>
<keyword evidence="5 8" id="KW-0378">Hydrolase</keyword>
<evidence type="ECO:0000256" key="7">
    <source>
        <dbReference type="ARBA" id="ARBA00049158"/>
    </source>
</evidence>
<evidence type="ECO:0000256" key="5">
    <source>
        <dbReference type="ARBA" id="ARBA00022801"/>
    </source>
</evidence>
<comment type="catalytic activity">
    <reaction evidence="7 8">
        <text>L-histidinol phosphate + H2O = L-histidinol + phosphate</text>
        <dbReference type="Rhea" id="RHEA:14465"/>
        <dbReference type="ChEBI" id="CHEBI:15377"/>
        <dbReference type="ChEBI" id="CHEBI:43474"/>
        <dbReference type="ChEBI" id="CHEBI:57699"/>
        <dbReference type="ChEBI" id="CHEBI:57980"/>
        <dbReference type="EC" id="3.1.3.15"/>
    </reaction>
</comment>
<sequence>MPHSHHSHSGQFCRHAKDSLEEVIQEAIRKGFEVFGLSEHAPRWRVEDLFPEEADLLPSDLLSTYLSFLNLAQSLRRKYEDQISLLISLETDYITPLDLSHLTEILHEHEEIDYIVGSVHHVNGISIDFDKKTWKRSIQACLLGIEGRTMNPGPPPFLELSDNPSSASSPSNSPSDSEKTENDDGDHIPNTADLIPFLENYFDAQYDLINHHKPEIIGHFDLCLLWIPNFKIKDIPCVWERVERNIKKVVEYGGLFEANSAAIRKGWKGSYPSEDVLKLILSLSGKICLSDDSHGVSYVGLNYIKMKNYLVEQGVKEIWYLVPVAKRQDGDEDVGDRRRIVSRRLENWVEHPFWSHLEKIQ</sequence>
<dbReference type="GeneID" id="87953123"/>
<evidence type="ECO:0000256" key="1">
    <source>
        <dbReference type="ARBA" id="ARBA00004970"/>
    </source>
</evidence>
<dbReference type="PANTHER" id="PTHR21039">
    <property type="entry name" value="HISTIDINOL PHOSPHATASE-RELATED"/>
    <property type="match status" value="1"/>
</dbReference>
<feature type="compositionally biased region" description="Low complexity" evidence="9">
    <location>
        <begin position="161"/>
        <end position="175"/>
    </location>
</feature>
<dbReference type="SUPFAM" id="SSF89550">
    <property type="entry name" value="PHP domain-like"/>
    <property type="match status" value="1"/>
</dbReference>
<dbReference type="InterPro" id="IPR016195">
    <property type="entry name" value="Pol/histidinol_Pase-like"/>
</dbReference>
<evidence type="ECO:0000256" key="3">
    <source>
        <dbReference type="ARBA" id="ARBA00013085"/>
    </source>
</evidence>
<dbReference type="InterPro" id="IPR004013">
    <property type="entry name" value="PHP_dom"/>
</dbReference>
<dbReference type="EC" id="3.1.3.15" evidence="3 8"/>
<dbReference type="Pfam" id="PF02811">
    <property type="entry name" value="PHP"/>
    <property type="match status" value="1"/>
</dbReference>
<feature type="domain" description="PHP" evidence="10">
    <location>
        <begin position="5"/>
        <end position="131"/>
    </location>
</feature>
<comment type="similarity">
    <text evidence="2 8">Belongs to the PHP hydrolase family. HisK subfamily.</text>
</comment>
<feature type="compositionally biased region" description="Basic and acidic residues" evidence="9">
    <location>
        <begin position="176"/>
        <end position="187"/>
    </location>
</feature>
<dbReference type="InterPro" id="IPR010140">
    <property type="entry name" value="Histidinol_P_phosphatase_HisJ"/>
</dbReference>
<dbReference type="Proteomes" id="UP001329825">
    <property type="component" value="Chromosome 1"/>
</dbReference>
<keyword evidence="12" id="KW-1185">Reference proteome</keyword>
<dbReference type="RefSeq" id="XP_062788804.1">
    <property type="nucleotide sequence ID" value="XM_062932753.1"/>
</dbReference>
<dbReference type="PANTHER" id="PTHR21039:SF0">
    <property type="entry name" value="HISTIDINOL-PHOSPHATASE"/>
    <property type="match status" value="1"/>
</dbReference>
<dbReference type="CDD" id="cd12110">
    <property type="entry name" value="PHP_HisPPase_Hisj_like"/>
    <property type="match status" value="1"/>
</dbReference>
<dbReference type="Gene3D" id="3.20.20.140">
    <property type="entry name" value="Metal-dependent hydrolases"/>
    <property type="match status" value="1"/>
</dbReference>
<evidence type="ECO:0000259" key="10">
    <source>
        <dbReference type="Pfam" id="PF02811"/>
    </source>
</evidence>
<dbReference type="EMBL" id="CP141881">
    <property type="protein sequence ID" value="WRT64064.1"/>
    <property type="molecule type" value="Genomic_DNA"/>
</dbReference>
<proteinExistence type="inferred from homology"/>
<evidence type="ECO:0000256" key="9">
    <source>
        <dbReference type="SAM" id="MobiDB-lite"/>
    </source>
</evidence>
<gene>
    <name evidence="11" type="ORF">IL334_000992</name>
</gene>
<reference evidence="11 12" key="1">
    <citation type="submission" date="2024-01" db="EMBL/GenBank/DDBJ databases">
        <title>Comparative genomics of Cryptococcus and Kwoniella reveals pathogenesis evolution and contrasting modes of karyotype evolution via chromosome fusion or intercentromeric recombination.</title>
        <authorList>
            <person name="Coelho M.A."/>
            <person name="David-Palma M."/>
            <person name="Shea T."/>
            <person name="Bowers K."/>
            <person name="McGinley-Smith S."/>
            <person name="Mohammad A.W."/>
            <person name="Gnirke A."/>
            <person name="Yurkov A.M."/>
            <person name="Nowrousian M."/>
            <person name="Sun S."/>
            <person name="Cuomo C.A."/>
            <person name="Heitman J."/>
        </authorList>
    </citation>
    <scope>NUCLEOTIDE SEQUENCE [LARGE SCALE GENOMIC DNA]</scope>
    <source>
        <strain evidence="11">CBS 11374</strain>
    </source>
</reference>
<comment type="pathway">
    <text evidence="1 8">Amino-acid biosynthesis; L-histidine biosynthesis; L-histidine from 5-phospho-alpha-D-ribose 1-diphosphate: step 8/9.</text>
</comment>
<keyword evidence="4 8" id="KW-0028">Amino-acid biosynthesis</keyword>
<name>A0ABZ1CRS3_9TREE</name>
<evidence type="ECO:0000256" key="6">
    <source>
        <dbReference type="ARBA" id="ARBA00023102"/>
    </source>
</evidence>
<accession>A0ABZ1CRS3</accession>
<evidence type="ECO:0000313" key="12">
    <source>
        <dbReference type="Proteomes" id="UP001329825"/>
    </source>
</evidence>
<organism evidence="11 12">
    <name type="scientific">Kwoniella shivajii</name>
    <dbReference type="NCBI Taxonomy" id="564305"/>
    <lineage>
        <taxon>Eukaryota</taxon>
        <taxon>Fungi</taxon>
        <taxon>Dikarya</taxon>
        <taxon>Basidiomycota</taxon>
        <taxon>Agaricomycotina</taxon>
        <taxon>Tremellomycetes</taxon>
        <taxon>Tremellales</taxon>
        <taxon>Cryptococcaceae</taxon>
        <taxon>Kwoniella</taxon>
    </lineage>
</organism>
<evidence type="ECO:0000256" key="8">
    <source>
        <dbReference type="RuleBase" id="RU366003"/>
    </source>
</evidence>
<evidence type="ECO:0000256" key="4">
    <source>
        <dbReference type="ARBA" id="ARBA00022605"/>
    </source>
</evidence>